<evidence type="ECO:0000256" key="1">
    <source>
        <dbReference type="ARBA" id="ARBA00022490"/>
    </source>
</evidence>
<keyword evidence="1 10" id="KW-0963">Cytoplasm</keyword>
<feature type="domain" description="EngC GTPase" evidence="11">
    <location>
        <begin position="99"/>
        <end position="258"/>
    </location>
</feature>
<evidence type="ECO:0000256" key="2">
    <source>
        <dbReference type="ARBA" id="ARBA00022517"/>
    </source>
</evidence>
<evidence type="ECO:0000256" key="4">
    <source>
        <dbReference type="ARBA" id="ARBA00022730"/>
    </source>
</evidence>
<dbReference type="AlphaFoldDB" id="A0A920CUZ3"/>
<dbReference type="GO" id="GO:0003924">
    <property type="term" value="F:GTPase activity"/>
    <property type="evidence" value="ECO:0007669"/>
    <property type="project" value="UniProtKB-UniRule"/>
</dbReference>
<evidence type="ECO:0000259" key="12">
    <source>
        <dbReference type="PROSITE" id="PS51721"/>
    </source>
</evidence>
<evidence type="ECO:0000256" key="3">
    <source>
        <dbReference type="ARBA" id="ARBA00022723"/>
    </source>
</evidence>
<dbReference type="InterPro" id="IPR027417">
    <property type="entry name" value="P-loop_NTPase"/>
</dbReference>
<keyword evidence="2 10" id="KW-0690">Ribosome biogenesis</keyword>
<reference evidence="13" key="1">
    <citation type="submission" date="2021-03" db="EMBL/GenBank/DDBJ databases">
        <title>Antimicrobial resistance genes in bacteria isolated from Japanese honey, and their potential for conferring macrolide and lincosamide resistance in the American foulbrood pathogen Paenibacillus larvae.</title>
        <authorList>
            <person name="Okamoto M."/>
            <person name="Kumagai M."/>
            <person name="Kanamori H."/>
            <person name="Takamatsu D."/>
        </authorList>
    </citation>
    <scope>NUCLEOTIDE SEQUENCE</scope>
    <source>
        <strain evidence="13">J40TS1</strain>
    </source>
</reference>
<dbReference type="GO" id="GO:0005525">
    <property type="term" value="F:GTP binding"/>
    <property type="evidence" value="ECO:0007669"/>
    <property type="project" value="UniProtKB-UniRule"/>
</dbReference>
<keyword evidence="9 10" id="KW-0342">GTP-binding</keyword>
<dbReference type="PROSITE" id="PS50936">
    <property type="entry name" value="ENGC_GTPASE"/>
    <property type="match status" value="1"/>
</dbReference>
<keyword evidence="3 10" id="KW-0479">Metal-binding</keyword>
<feature type="binding site" evidence="10">
    <location>
        <position position="284"/>
    </location>
    <ligand>
        <name>Zn(2+)</name>
        <dbReference type="ChEBI" id="CHEBI:29105"/>
    </ligand>
</feature>
<keyword evidence="6 10" id="KW-0378">Hydrolase</keyword>
<evidence type="ECO:0000256" key="8">
    <source>
        <dbReference type="ARBA" id="ARBA00022884"/>
    </source>
</evidence>
<sequence>MSKAINRRTKQKNEQVLPDSSASLPGVIVKALSGYYYVQPQDDRSPSSTVQCRARGVFKKKGLTPLVGDEVYYVLTENGEGTVVELLPRSTELIRPPVANVDLAVLVFSVVEPSLNLQLLDKFLVHIEHAGVKPLLCLSKQDFANANRSEQEELQHEALSSMETVKRIYGKLGYEIYSTSSLERQGIEALHERLKGHVAVFAGQSGVGKSSLLNALVPGLELETNEISNKLGRGKHTTRHVELIDIGGGYVADTPGFSQLDFAELGISDLAYGFIEMRELSTSCKFRGCMHVQEPGCAVLDALEAGEIETSRHEHYLAFLAELKDQKRRY</sequence>
<dbReference type="RefSeq" id="WP_213512705.1">
    <property type="nucleotide sequence ID" value="NZ_BOSE01000001.1"/>
</dbReference>
<comment type="caution">
    <text evidence="13">The sequence shown here is derived from an EMBL/GenBank/DDBJ whole genome shotgun (WGS) entry which is preliminary data.</text>
</comment>
<comment type="cofactor">
    <cofactor evidence="10">
        <name>Zn(2+)</name>
        <dbReference type="ChEBI" id="CHEBI:29105"/>
    </cofactor>
    <text evidence="10">Binds 1 zinc ion per subunit.</text>
</comment>
<protein>
    <recommendedName>
        <fullName evidence="10">Small ribosomal subunit biogenesis GTPase RsgA</fullName>
        <ecNumber evidence="10">3.6.1.-</ecNumber>
    </recommendedName>
</protein>
<dbReference type="GO" id="GO:0042274">
    <property type="term" value="P:ribosomal small subunit biogenesis"/>
    <property type="evidence" value="ECO:0007669"/>
    <property type="project" value="UniProtKB-UniRule"/>
</dbReference>
<dbReference type="PROSITE" id="PS51721">
    <property type="entry name" value="G_CP"/>
    <property type="match status" value="1"/>
</dbReference>
<dbReference type="Pfam" id="PF16745">
    <property type="entry name" value="RsgA_N"/>
    <property type="match status" value="1"/>
</dbReference>
<dbReference type="PANTHER" id="PTHR32120">
    <property type="entry name" value="SMALL RIBOSOMAL SUBUNIT BIOGENESIS GTPASE RSGA"/>
    <property type="match status" value="1"/>
</dbReference>
<keyword evidence="5 10" id="KW-0547">Nucleotide-binding</keyword>
<feature type="binding site" evidence="10">
    <location>
        <position position="297"/>
    </location>
    <ligand>
        <name>Zn(2+)</name>
        <dbReference type="ChEBI" id="CHEBI:29105"/>
    </ligand>
</feature>
<dbReference type="InterPro" id="IPR012340">
    <property type="entry name" value="NA-bd_OB-fold"/>
</dbReference>
<organism evidence="13 14">
    <name type="scientific">Paenibacillus montaniterrae</name>
    <dbReference type="NCBI Taxonomy" id="429341"/>
    <lineage>
        <taxon>Bacteria</taxon>
        <taxon>Bacillati</taxon>
        <taxon>Bacillota</taxon>
        <taxon>Bacilli</taxon>
        <taxon>Bacillales</taxon>
        <taxon>Paenibacillaceae</taxon>
        <taxon>Paenibacillus</taxon>
    </lineage>
</organism>
<feature type="binding site" evidence="10">
    <location>
        <position position="291"/>
    </location>
    <ligand>
        <name>Zn(2+)</name>
        <dbReference type="ChEBI" id="CHEBI:29105"/>
    </ligand>
</feature>
<feature type="binding site" evidence="10">
    <location>
        <begin position="203"/>
        <end position="211"/>
    </location>
    <ligand>
        <name>GTP</name>
        <dbReference type="ChEBI" id="CHEBI:37565"/>
    </ligand>
</feature>
<dbReference type="InterPro" id="IPR004881">
    <property type="entry name" value="Ribosome_biogen_GTPase_RsgA"/>
</dbReference>
<dbReference type="SUPFAM" id="SSF50249">
    <property type="entry name" value="Nucleic acid-binding proteins"/>
    <property type="match status" value="1"/>
</dbReference>
<evidence type="ECO:0000256" key="10">
    <source>
        <dbReference type="HAMAP-Rule" id="MF_01820"/>
    </source>
</evidence>
<comment type="subcellular location">
    <subcellularLocation>
        <location evidence="10">Cytoplasm</location>
    </subcellularLocation>
</comment>
<dbReference type="CDD" id="cd01854">
    <property type="entry name" value="YjeQ_EngC"/>
    <property type="match status" value="1"/>
</dbReference>
<proteinExistence type="inferred from homology"/>
<evidence type="ECO:0000313" key="13">
    <source>
        <dbReference type="EMBL" id="GIP14481.1"/>
    </source>
</evidence>
<gene>
    <name evidence="10 13" type="primary">rsgA</name>
    <name evidence="13" type="ORF">J40TS1_01230</name>
</gene>
<dbReference type="NCBIfam" id="TIGR00157">
    <property type="entry name" value="ribosome small subunit-dependent GTPase A"/>
    <property type="match status" value="1"/>
</dbReference>
<dbReference type="InterPro" id="IPR010914">
    <property type="entry name" value="RsgA_GTPase_dom"/>
</dbReference>
<dbReference type="SUPFAM" id="SSF52540">
    <property type="entry name" value="P-loop containing nucleoside triphosphate hydrolases"/>
    <property type="match status" value="1"/>
</dbReference>
<dbReference type="HAMAP" id="MF_01820">
    <property type="entry name" value="GTPase_RsgA"/>
    <property type="match status" value="1"/>
</dbReference>
<dbReference type="EC" id="3.6.1.-" evidence="10"/>
<feature type="binding site" evidence="10">
    <location>
        <begin position="139"/>
        <end position="142"/>
    </location>
    <ligand>
        <name>GTP</name>
        <dbReference type="ChEBI" id="CHEBI:37565"/>
    </ligand>
</feature>
<dbReference type="EMBL" id="BOSE01000001">
    <property type="protein sequence ID" value="GIP14481.1"/>
    <property type="molecule type" value="Genomic_DNA"/>
</dbReference>
<keyword evidence="8 10" id="KW-0694">RNA-binding</keyword>
<feature type="domain" description="CP-type G" evidence="12">
    <location>
        <begin position="90"/>
        <end position="260"/>
    </location>
</feature>
<keyword evidence="7 10" id="KW-0862">Zinc</keyword>
<evidence type="ECO:0000256" key="7">
    <source>
        <dbReference type="ARBA" id="ARBA00022833"/>
    </source>
</evidence>
<comment type="subunit">
    <text evidence="10">Monomer. Associates with 30S ribosomal subunit, binds 16S rRNA.</text>
</comment>
<accession>A0A920CUZ3</accession>
<comment type="function">
    <text evidence="10">One of several proteins that assist in the late maturation steps of the functional core of the 30S ribosomal subunit. Helps release RbfA from mature subunits. May play a role in the assembly of ribosomal proteins into the subunit. Circularly permuted GTPase that catalyzes slow GTP hydrolysis, GTPase activity is stimulated by the 30S ribosomal subunit.</text>
</comment>
<dbReference type="Gene3D" id="3.40.50.300">
    <property type="entry name" value="P-loop containing nucleotide triphosphate hydrolases"/>
    <property type="match status" value="1"/>
</dbReference>
<name>A0A920CUZ3_9BACL</name>
<dbReference type="Pfam" id="PF03193">
    <property type="entry name" value="RsgA_GTPase"/>
    <property type="match status" value="1"/>
</dbReference>
<comment type="similarity">
    <text evidence="10">Belongs to the TRAFAC class YlqF/YawG GTPase family. RsgA subfamily.</text>
</comment>
<dbReference type="CDD" id="cd04466">
    <property type="entry name" value="S1_YloQ_GTPase"/>
    <property type="match status" value="1"/>
</dbReference>
<evidence type="ECO:0000256" key="9">
    <source>
        <dbReference type="ARBA" id="ARBA00023134"/>
    </source>
</evidence>
<keyword evidence="14" id="KW-1185">Reference proteome</keyword>
<evidence type="ECO:0000256" key="5">
    <source>
        <dbReference type="ARBA" id="ARBA00022741"/>
    </source>
</evidence>
<keyword evidence="4 10" id="KW-0699">rRNA-binding</keyword>
<dbReference type="InterPro" id="IPR031944">
    <property type="entry name" value="RsgA_N"/>
</dbReference>
<dbReference type="GO" id="GO:0005737">
    <property type="term" value="C:cytoplasm"/>
    <property type="evidence" value="ECO:0007669"/>
    <property type="project" value="UniProtKB-SubCell"/>
</dbReference>
<dbReference type="Gene3D" id="2.40.50.140">
    <property type="entry name" value="Nucleic acid-binding proteins"/>
    <property type="match status" value="1"/>
</dbReference>
<dbReference type="InterPro" id="IPR030378">
    <property type="entry name" value="G_CP_dom"/>
</dbReference>
<dbReference type="PANTHER" id="PTHR32120:SF11">
    <property type="entry name" value="SMALL RIBOSOMAL SUBUNIT BIOGENESIS GTPASE RSGA 1, MITOCHONDRIAL-RELATED"/>
    <property type="match status" value="1"/>
</dbReference>
<dbReference type="Proteomes" id="UP000683139">
    <property type="component" value="Unassembled WGS sequence"/>
</dbReference>
<evidence type="ECO:0000259" key="11">
    <source>
        <dbReference type="PROSITE" id="PS50936"/>
    </source>
</evidence>
<dbReference type="GO" id="GO:0046872">
    <property type="term" value="F:metal ion binding"/>
    <property type="evidence" value="ECO:0007669"/>
    <property type="project" value="UniProtKB-KW"/>
</dbReference>
<dbReference type="GO" id="GO:0019843">
    <property type="term" value="F:rRNA binding"/>
    <property type="evidence" value="ECO:0007669"/>
    <property type="project" value="UniProtKB-KW"/>
</dbReference>
<evidence type="ECO:0000256" key="6">
    <source>
        <dbReference type="ARBA" id="ARBA00022801"/>
    </source>
</evidence>
<dbReference type="Gene3D" id="1.10.40.50">
    <property type="entry name" value="Probable gtpase engc, domain 3"/>
    <property type="match status" value="1"/>
</dbReference>
<feature type="binding site" evidence="10">
    <location>
        <position position="289"/>
    </location>
    <ligand>
        <name>Zn(2+)</name>
        <dbReference type="ChEBI" id="CHEBI:29105"/>
    </ligand>
</feature>
<evidence type="ECO:0000313" key="14">
    <source>
        <dbReference type="Proteomes" id="UP000683139"/>
    </source>
</evidence>